<proteinExistence type="predicted"/>
<feature type="transmembrane region" description="Helical" evidence="1">
    <location>
        <begin position="35"/>
        <end position="51"/>
    </location>
</feature>
<name>A0A2V2BWZ8_9EURY</name>
<sequence length="56" mass="6371">MINIKNTKNNQLIIGSIIGFILLITGFIIKFPKCSTLGLAMITICFFLYYLKENVE</sequence>
<dbReference type="AlphaFoldDB" id="A0A2V2BWZ8"/>
<gene>
    <name evidence="2" type="ORF">MSCUN_05860</name>
</gene>
<keyword evidence="1" id="KW-0812">Transmembrane</keyword>
<dbReference type="EMBL" id="LWMS01000014">
    <property type="protein sequence ID" value="PWL08507.1"/>
    <property type="molecule type" value="Genomic_DNA"/>
</dbReference>
<evidence type="ECO:0000313" key="3">
    <source>
        <dbReference type="Proteomes" id="UP000246004"/>
    </source>
</evidence>
<keyword evidence="1" id="KW-0472">Membrane</keyword>
<comment type="caution">
    <text evidence="2">The sequence shown here is derived from an EMBL/GenBank/DDBJ whole genome shotgun (WGS) entry which is preliminary data.</text>
</comment>
<organism evidence="2 3">
    <name type="scientific">Methanosphaera cuniculi</name>
    <dbReference type="NCBI Taxonomy" id="1077256"/>
    <lineage>
        <taxon>Archaea</taxon>
        <taxon>Methanobacteriati</taxon>
        <taxon>Methanobacteriota</taxon>
        <taxon>Methanomada group</taxon>
        <taxon>Methanobacteria</taxon>
        <taxon>Methanobacteriales</taxon>
        <taxon>Methanobacteriaceae</taxon>
        <taxon>Methanosphaera</taxon>
    </lineage>
</organism>
<reference evidence="2 3" key="1">
    <citation type="submission" date="2016-04" db="EMBL/GenBank/DDBJ databases">
        <title>Genome sequence of Methanosphaera cuniculi DSM 4103.</title>
        <authorList>
            <person name="Poehlein A."/>
            <person name="Seedorf H."/>
            <person name="Daniel R."/>
        </authorList>
    </citation>
    <scope>NUCLEOTIDE SEQUENCE [LARGE SCALE GENOMIC DNA]</scope>
    <source>
        <strain evidence="2 3">DSM 4103</strain>
    </source>
</reference>
<protein>
    <submittedName>
        <fullName evidence="2">Uncharacterized protein</fullName>
    </submittedName>
</protein>
<accession>A0A2V2BWZ8</accession>
<dbReference type="Proteomes" id="UP000246004">
    <property type="component" value="Unassembled WGS sequence"/>
</dbReference>
<evidence type="ECO:0000313" key="2">
    <source>
        <dbReference type="EMBL" id="PWL08507.1"/>
    </source>
</evidence>
<keyword evidence="1" id="KW-1133">Transmembrane helix</keyword>
<dbReference type="RefSeq" id="WP_170104013.1">
    <property type="nucleotide sequence ID" value="NZ_LMVN01000021.1"/>
</dbReference>
<feature type="transmembrane region" description="Helical" evidence="1">
    <location>
        <begin position="12"/>
        <end position="29"/>
    </location>
</feature>
<evidence type="ECO:0000256" key="1">
    <source>
        <dbReference type="SAM" id="Phobius"/>
    </source>
</evidence>